<comment type="function">
    <text evidence="12 13">Required for formation of the rod structure in the basal body of the flagellar apparatus. Together with FliI and FliH, may constitute the export apparatus of flagellin.</text>
</comment>
<dbReference type="PANTHER" id="PTHR30531:SF12">
    <property type="entry name" value="FLAGELLAR BIOSYNTHETIC PROTEIN FLHB"/>
    <property type="match status" value="1"/>
</dbReference>
<keyword evidence="8 13" id="KW-0653">Protein transport</keyword>
<dbReference type="InterPro" id="IPR029025">
    <property type="entry name" value="T3SS_substrate_exporter_C"/>
</dbReference>
<evidence type="ECO:0000256" key="11">
    <source>
        <dbReference type="ARBA" id="ARBA00023225"/>
    </source>
</evidence>
<evidence type="ECO:0000313" key="16">
    <source>
        <dbReference type="Proteomes" id="UP000464468"/>
    </source>
</evidence>
<organism evidence="15 16">
    <name type="scientific">Sphingomonas changnyeongensis</name>
    <dbReference type="NCBI Taxonomy" id="2698679"/>
    <lineage>
        <taxon>Bacteria</taxon>
        <taxon>Pseudomonadati</taxon>
        <taxon>Pseudomonadota</taxon>
        <taxon>Alphaproteobacteria</taxon>
        <taxon>Sphingomonadales</taxon>
        <taxon>Sphingomonadaceae</taxon>
        <taxon>Sphingomonas</taxon>
    </lineage>
</organism>
<dbReference type="PRINTS" id="PR00950">
    <property type="entry name" value="TYPE3IMSPROT"/>
</dbReference>
<dbReference type="Gene3D" id="6.10.250.2080">
    <property type="match status" value="1"/>
</dbReference>
<evidence type="ECO:0000256" key="9">
    <source>
        <dbReference type="ARBA" id="ARBA00022989"/>
    </source>
</evidence>
<dbReference type="InterPro" id="IPR006135">
    <property type="entry name" value="T3SS_substrate_exporter"/>
</dbReference>
<feature type="transmembrane region" description="Helical" evidence="13">
    <location>
        <begin position="37"/>
        <end position="61"/>
    </location>
</feature>
<dbReference type="Proteomes" id="UP000464468">
    <property type="component" value="Chromosome"/>
</dbReference>
<keyword evidence="5 13" id="KW-1003">Cell membrane</keyword>
<comment type="similarity">
    <text evidence="2 13">Belongs to the type III secretion exporter family.</text>
</comment>
<keyword evidence="15" id="KW-0966">Cell projection</keyword>
<dbReference type="InterPro" id="IPR006136">
    <property type="entry name" value="FlhB"/>
</dbReference>
<evidence type="ECO:0000256" key="6">
    <source>
        <dbReference type="ARBA" id="ARBA00022692"/>
    </source>
</evidence>
<evidence type="ECO:0000256" key="8">
    <source>
        <dbReference type="ARBA" id="ARBA00022927"/>
    </source>
</evidence>
<dbReference type="EMBL" id="CP047895">
    <property type="protein sequence ID" value="QHL89759.1"/>
    <property type="molecule type" value="Genomic_DNA"/>
</dbReference>
<feature type="transmembrane region" description="Helical" evidence="13">
    <location>
        <begin position="81"/>
        <end position="107"/>
    </location>
</feature>
<keyword evidence="16" id="KW-1185">Reference proteome</keyword>
<keyword evidence="15" id="KW-0969">Cilium</keyword>
<dbReference type="KEGG" id="schy:GVO57_01610"/>
<evidence type="ECO:0000256" key="12">
    <source>
        <dbReference type="ARBA" id="ARBA00025078"/>
    </source>
</evidence>
<dbReference type="GO" id="GO:0009306">
    <property type="term" value="P:protein secretion"/>
    <property type="evidence" value="ECO:0007669"/>
    <property type="project" value="InterPro"/>
</dbReference>
<keyword evidence="7 13" id="KW-1005">Bacterial flagellum biogenesis</keyword>
<feature type="transmembrane region" description="Helical" evidence="13">
    <location>
        <begin position="150"/>
        <end position="168"/>
    </location>
</feature>
<name>A0A7Z2S8F5_9SPHN</name>
<protein>
    <recommendedName>
        <fullName evidence="3 13">Flagellar biosynthetic protein FlhB</fullName>
    </recommendedName>
</protein>
<dbReference type="RefSeq" id="WP_160591309.1">
    <property type="nucleotide sequence ID" value="NZ_CP047895.1"/>
</dbReference>
<evidence type="ECO:0000256" key="4">
    <source>
        <dbReference type="ARBA" id="ARBA00022448"/>
    </source>
</evidence>
<keyword evidence="10 13" id="KW-0472">Membrane</keyword>
<evidence type="ECO:0000256" key="13">
    <source>
        <dbReference type="RuleBase" id="RU364091"/>
    </source>
</evidence>
<keyword evidence="4 13" id="KW-0813">Transport</keyword>
<dbReference type="GO" id="GO:0044780">
    <property type="term" value="P:bacterial-type flagellum assembly"/>
    <property type="evidence" value="ECO:0007669"/>
    <property type="project" value="InterPro"/>
</dbReference>
<dbReference type="FunFam" id="3.40.1690.10:FF:000001">
    <property type="entry name" value="Flagellar biosynthetic protein FlhB"/>
    <property type="match status" value="1"/>
</dbReference>
<dbReference type="Pfam" id="PF01312">
    <property type="entry name" value="Bac_export_2"/>
    <property type="match status" value="1"/>
</dbReference>
<feature type="compositionally biased region" description="Basic and acidic residues" evidence="14">
    <location>
        <begin position="1"/>
        <end position="26"/>
    </location>
</feature>
<sequence>MAEADKDQKTQEPTAKRLEDARKKGDVATAPEMRHAIMFAAMFTVLGSLGLGALTALARMAVRIWSNADQIRLDPLDASRFAIHIAAELMMAIGPVLAVLFGFALLVGFSQGMPTIAWARVKPKWSKLNPFTGFSRIFGKQGLVEFAKTLAKSAAVIAIGVFVLWPHAAAIDSLVGMEPIEIARTAAALVVTLVKCVLVLVGAIAAFDFVYQRRAFLAKMRMTLQEVKDEHKESDGDPKVKARQRQIGLQRARKRMMAAVPTASVVVTNPTHYAVALKYEHGAMRAPIVVAKGVDAIALKIREVAGAADVPIIESPPLARALYASAEIDRPIPVEHYAAVAEIISYVMSLARKRKAA</sequence>
<evidence type="ECO:0000256" key="3">
    <source>
        <dbReference type="ARBA" id="ARBA00021622"/>
    </source>
</evidence>
<feature type="transmembrane region" description="Helical" evidence="13">
    <location>
        <begin position="188"/>
        <end position="211"/>
    </location>
</feature>
<dbReference type="Gene3D" id="3.40.1690.10">
    <property type="entry name" value="secretion proteins EscU"/>
    <property type="match status" value="1"/>
</dbReference>
<dbReference type="SUPFAM" id="SSF160544">
    <property type="entry name" value="EscU C-terminal domain-like"/>
    <property type="match status" value="1"/>
</dbReference>
<keyword evidence="9 13" id="KW-1133">Transmembrane helix</keyword>
<dbReference type="PANTHER" id="PTHR30531">
    <property type="entry name" value="FLAGELLAR BIOSYNTHETIC PROTEIN FLHB"/>
    <property type="match status" value="1"/>
</dbReference>
<evidence type="ECO:0000256" key="1">
    <source>
        <dbReference type="ARBA" id="ARBA00004651"/>
    </source>
</evidence>
<evidence type="ECO:0000313" key="15">
    <source>
        <dbReference type="EMBL" id="QHL89759.1"/>
    </source>
</evidence>
<dbReference type="GO" id="GO:0005886">
    <property type="term" value="C:plasma membrane"/>
    <property type="evidence" value="ECO:0007669"/>
    <property type="project" value="UniProtKB-SubCell"/>
</dbReference>
<reference evidence="15 16" key="1">
    <citation type="submission" date="2020-01" db="EMBL/GenBank/DDBJ databases">
        <title>Sphingomonas sp. C33 whole genome sequece.</title>
        <authorList>
            <person name="Park C."/>
        </authorList>
    </citation>
    <scope>NUCLEOTIDE SEQUENCE [LARGE SCALE GENOMIC DNA]</scope>
    <source>
        <strain evidence="15 16">C33</strain>
    </source>
</reference>
<evidence type="ECO:0000256" key="2">
    <source>
        <dbReference type="ARBA" id="ARBA00010690"/>
    </source>
</evidence>
<dbReference type="AlphaFoldDB" id="A0A7Z2S8F5"/>
<evidence type="ECO:0000256" key="10">
    <source>
        <dbReference type="ARBA" id="ARBA00023136"/>
    </source>
</evidence>
<keyword evidence="11 13" id="KW-1006">Bacterial flagellum protein export</keyword>
<proteinExistence type="inferred from homology"/>
<dbReference type="NCBIfam" id="TIGR00328">
    <property type="entry name" value="flhB"/>
    <property type="match status" value="1"/>
</dbReference>
<feature type="region of interest" description="Disordered" evidence="14">
    <location>
        <begin position="1"/>
        <end position="27"/>
    </location>
</feature>
<keyword evidence="15" id="KW-0282">Flagellum</keyword>
<gene>
    <name evidence="13 15" type="primary">flhB</name>
    <name evidence="15" type="ORF">GVO57_01610</name>
</gene>
<evidence type="ECO:0000256" key="5">
    <source>
        <dbReference type="ARBA" id="ARBA00022475"/>
    </source>
</evidence>
<accession>A0A7Z2S8F5</accession>
<comment type="subcellular location">
    <subcellularLocation>
        <location evidence="1">Cell membrane</location>
        <topology evidence="1">Multi-pass membrane protein</topology>
    </subcellularLocation>
</comment>
<keyword evidence="6 13" id="KW-0812">Transmembrane</keyword>
<evidence type="ECO:0000256" key="14">
    <source>
        <dbReference type="SAM" id="MobiDB-lite"/>
    </source>
</evidence>
<evidence type="ECO:0000256" key="7">
    <source>
        <dbReference type="ARBA" id="ARBA00022795"/>
    </source>
</evidence>